<name>A0A6A3K0F0_9STRA</name>
<dbReference type="EMBL" id="QXFX01000965">
    <property type="protein sequence ID" value="KAE9099713.1"/>
    <property type="molecule type" value="Genomic_DNA"/>
</dbReference>
<dbReference type="EMBL" id="QXFW01000945">
    <property type="protein sequence ID" value="KAE8999592.1"/>
    <property type="molecule type" value="Genomic_DNA"/>
</dbReference>
<accession>A0A6A3K0F0</accession>
<evidence type="ECO:0000313" key="1">
    <source>
        <dbReference type="EMBL" id="KAE8999592.1"/>
    </source>
</evidence>
<dbReference type="EMBL" id="QXFY01000952">
    <property type="protein sequence ID" value="KAE9332365.1"/>
    <property type="molecule type" value="Genomic_DNA"/>
</dbReference>
<gene>
    <name evidence="3" type="ORF">PF004_g22077</name>
    <name evidence="4" type="ORF">PF008_g14982</name>
    <name evidence="2" type="ORF">PF010_g15087</name>
    <name evidence="1" type="ORF">PF011_g14562</name>
</gene>
<proteinExistence type="predicted"/>
<dbReference type="Proteomes" id="UP000476176">
    <property type="component" value="Unassembled WGS sequence"/>
</dbReference>
<reference evidence="5 6" key="1">
    <citation type="submission" date="2018-09" db="EMBL/GenBank/DDBJ databases">
        <title>Genomic investigation of the strawberry pathogen Phytophthora fragariae indicates pathogenicity is determined by transcriptional variation in three key races.</title>
        <authorList>
            <person name="Adams T.M."/>
            <person name="Armitage A.D."/>
            <person name="Sobczyk M.K."/>
            <person name="Bates H.J."/>
            <person name="Dunwell J.M."/>
            <person name="Nellist C.F."/>
            <person name="Harrison R.J."/>
        </authorList>
    </citation>
    <scope>NUCLEOTIDE SEQUENCE [LARGE SCALE GENOMIC DNA]</scope>
    <source>
        <strain evidence="3 6">BC-23</strain>
        <strain evidence="4 7">NOV-77</strain>
        <strain evidence="2 8">ONT-3</strain>
        <strain evidence="1 5">SCRP245</strain>
    </source>
</reference>
<sequence length="51" mass="6298">MERDLKPWDLYSLDGAEGPECLDVMKEYFTRYRMIRWKKTNKVYTHDALQR</sequence>
<dbReference type="Proteomes" id="UP000488956">
    <property type="component" value="Unassembled WGS sequence"/>
</dbReference>
<evidence type="ECO:0000313" key="6">
    <source>
        <dbReference type="Proteomes" id="UP000476176"/>
    </source>
</evidence>
<evidence type="ECO:0000313" key="8">
    <source>
        <dbReference type="Proteomes" id="UP000488956"/>
    </source>
</evidence>
<evidence type="ECO:0000313" key="5">
    <source>
        <dbReference type="Proteomes" id="UP000460718"/>
    </source>
</evidence>
<dbReference type="EMBL" id="QXGC01002167">
    <property type="protein sequence ID" value="KAE9189866.1"/>
    <property type="molecule type" value="Genomic_DNA"/>
</dbReference>
<dbReference type="AlphaFoldDB" id="A0A6A3K0F0"/>
<evidence type="ECO:0000313" key="3">
    <source>
        <dbReference type="EMBL" id="KAE9189866.1"/>
    </source>
</evidence>
<evidence type="ECO:0000313" key="7">
    <source>
        <dbReference type="Proteomes" id="UP000486351"/>
    </source>
</evidence>
<organism evidence="1 5">
    <name type="scientific">Phytophthora fragariae</name>
    <dbReference type="NCBI Taxonomy" id="53985"/>
    <lineage>
        <taxon>Eukaryota</taxon>
        <taxon>Sar</taxon>
        <taxon>Stramenopiles</taxon>
        <taxon>Oomycota</taxon>
        <taxon>Peronosporomycetes</taxon>
        <taxon>Peronosporales</taxon>
        <taxon>Peronosporaceae</taxon>
        <taxon>Phytophthora</taxon>
    </lineage>
</organism>
<evidence type="ECO:0000313" key="4">
    <source>
        <dbReference type="EMBL" id="KAE9332365.1"/>
    </source>
</evidence>
<protein>
    <submittedName>
        <fullName evidence="1">Uncharacterized protein</fullName>
    </submittedName>
</protein>
<evidence type="ECO:0000313" key="2">
    <source>
        <dbReference type="EMBL" id="KAE9099713.1"/>
    </source>
</evidence>
<dbReference type="Proteomes" id="UP000460718">
    <property type="component" value="Unassembled WGS sequence"/>
</dbReference>
<comment type="caution">
    <text evidence="1">The sequence shown here is derived from an EMBL/GenBank/DDBJ whole genome shotgun (WGS) entry which is preliminary data.</text>
</comment>
<dbReference type="Proteomes" id="UP000486351">
    <property type="component" value="Unassembled WGS sequence"/>
</dbReference>